<keyword evidence="3" id="KW-1003">Cell membrane</keyword>
<evidence type="ECO:0000256" key="6">
    <source>
        <dbReference type="ARBA" id="ARBA00023157"/>
    </source>
</evidence>
<dbReference type="SUPFAM" id="SSF53474">
    <property type="entry name" value="alpha/beta-Hydrolases"/>
    <property type="match status" value="1"/>
</dbReference>
<dbReference type="Gene3D" id="3.40.50.1820">
    <property type="entry name" value="alpha/beta hydrolase"/>
    <property type="match status" value="1"/>
</dbReference>
<comment type="subcellular location">
    <subcellularLocation>
        <location evidence="1">Cell membrane</location>
        <topology evidence="1">Single-pass type I membrane protein</topology>
    </subcellularLocation>
</comment>
<dbReference type="PANTHER" id="PTHR43903">
    <property type="entry name" value="NEUROLIGIN"/>
    <property type="match status" value="1"/>
</dbReference>
<evidence type="ECO:0000313" key="10">
    <source>
        <dbReference type="RefSeq" id="XP_019617797.1"/>
    </source>
</evidence>
<dbReference type="InterPro" id="IPR029058">
    <property type="entry name" value="AB_hydrolase_fold"/>
</dbReference>
<dbReference type="OrthoDB" id="3200163at2759"/>
<dbReference type="RefSeq" id="XP_019617797.1">
    <property type="nucleotide sequence ID" value="XM_019762238.1"/>
</dbReference>
<accession>A0A6P4YG95</accession>
<evidence type="ECO:0000256" key="4">
    <source>
        <dbReference type="ARBA" id="ARBA00022889"/>
    </source>
</evidence>
<dbReference type="PRINTS" id="PR01090">
    <property type="entry name" value="NEUROLIGIN"/>
</dbReference>
<gene>
    <name evidence="10" type="primary">LOC109465098</name>
</gene>
<dbReference type="Proteomes" id="UP000515135">
    <property type="component" value="Unplaced"/>
</dbReference>
<dbReference type="InterPro" id="IPR000460">
    <property type="entry name" value="Nlgn"/>
</dbReference>
<dbReference type="AlphaFoldDB" id="A0A6P4YG95"/>
<reference evidence="10" key="1">
    <citation type="submission" date="2025-08" db="UniProtKB">
        <authorList>
            <consortium name="RefSeq"/>
        </authorList>
    </citation>
    <scope>IDENTIFICATION</scope>
    <source>
        <tissue evidence="10">Gonad</tissue>
    </source>
</reference>
<dbReference type="GO" id="GO:0007155">
    <property type="term" value="P:cell adhesion"/>
    <property type="evidence" value="ECO:0007669"/>
    <property type="project" value="UniProtKB-KW"/>
</dbReference>
<keyword evidence="9" id="KW-1185">Reference proteome</keyword>
<keyword evidence="5" id="KW-0472">Membrane</keyword>
<dbReference type="InterPro" id="IPR002018">
    <property type="entry name" value="CarbesteraseB"/>
</dbReference>
<dbReference type="KEGG" id="bbel:109465098"/>
<evidence type="ECO:0000259" key="8">
    <source>
        <dbReference type="Pfam" id="PF00135"/>
    </source>
</evidence>
<sequence>MVYVHGGYYAHGAGSMYDGSALASEGDVVVVTFNFRLGILGFLSTGDNNAPGNYGLSDQLLALEWVKKNIRFFNGDPERITIFGENTGAASITLLTVSPKSTGLFKRAIVQSGSSLATWGMTQEPWHYATVLAHKVDCCTSNFSRMVDCLRGKPLDGLLSAHVQPDGPQYFISFGPVVDGDIVPDIPINLMSKPSDVLRQFQDIGLLMGVNEDEGYAYIEGYKNIDKGVSGEGFAVAILDFVNKVFPYRENEIQDAIGFIYTNWGEKESSGTRRAGLVRMFTEQQIGVPLVSVANYHARGSPSPRTFLYTFNHKPQYSPFPDWVGSVQNEELPFVFGAPLGGGGILAQTNFTKSEAMLSTAIITYWTNFAKTGDPNVPRKQKTRFIHMRPNRYEDLEWKNYTIEDQDYMYLGMKPRVRQGYRSQRVAFWTDLIPKLIRPQAACWANRSGKDSKDGASTIPDRRECQSVTLRGKVVICLYVVLQ</sequence>
<evidence type="ECO:0000256" key="5">
    <source>
        <dbReference type="ARBA" id="ARBA00023136"/>
    </source>
</evidence>
<dbReference type="GO" id="GO:0005886">
    <property type="term" value="C:plasma membrane"/>
    <property type="evidence" value="ECO:0007669"/>
    <property type="project" value="UniProtKB-SubCell"/>
</dbReference>
<evidence type="ECO:0000313" key="9">
    <source>
        <dbReference type="Proteomes" id="UP000515135"/>
    </source>
</evidence>
<dbReference type="GO" id="GO:0042043">
    <property type="term" value="F:neurexin family protein binding"/>
    <property type="evidence" value="ECO:0007669"/>
    <property type="project" value="InterPro"/>
</dbReference>
<evidence type="ECO:0000256" key="2">
    <source>
        <dbReference type="ARBA" id="ARBA00005964"/>
    </source>
</evidence>
<keyword evidence="7" id="KW-0325">Glycoprotein</keyword>
<evidence type="ECO:0000256" key="1">
    <source>
        <dbReference type="ARBA" id="ARBA00004251"/>
    </source>
</evidence>
<comment type="similarity">
    <text evidence="2">Belongs to the type-B carboxylesterase/lipase family.</text>
</comment>
<keyword evidence="6" id="KW-1015">Disulfide bond</keyword>
<proteinExistence type="inferred from homology"/>
<name>A0A6P4YG95_BRABE</name>
<evidence type="ECO:0000256" key="7">
    <source>
        <dbReference type="ARBA" id="ARBA00023180"/>
    </source>
</evidence>
<protein>
    <submittedName>
        <fullName evidence="10">Neuroligin-3-like</fullName>
    </submittedName>
</protein>
<dbReference type="InterPro" id="IPR051093">
    <property type="entry name" value="Neuroligin/BSAL"/>
</dbReference>
<feature type="domain" description="Carboxylesterase type B" evidence="8">
    <location>
        <begin position="1"/>
        <end position="429"/>
    </location>
</feature>
<dbReference type="GeneID" id="109465098"/>
<dbReference type="Pfam" id="PF00135">
    <property type="entry name" value="COesterase"/>
    <property type="match status" value="1"/>
</dbReference>
<keyword evidence="4" id="KW-0130">Cell adhesion</keyword>
<organism evidence="9 10">
    <name type="scientific">Branchiostoma belcheri</name>
    <name type="common">Amphioxus</name>
    <dbReference type="NCBI Taxonomy" id="7741"/>
    <lineage>
        <taxon>Eukaryota</taxon>
        <taxon>Metazoa</taxon>
        <taxon>Chordata</taxon>
        <taxon>Cephalochordata</taxon>
        <taxon>Leptocardii</taxon>
        <taxon>Amphioxiformes</taxon>
        <taxon>Branchiostomatidae</taxon>
        <taxon>Branchiostoma</taxon>
    </lineage>
</organism>
<evidence type="ECO:0000256" key="3">
    <source>
        <dbReference type="ARBA" id="ARBA00022475"/>
    </source>
</evidence>